<evidence type="ECO:0000259" key="2">
    <source>
        <dbReference type="Pfam" id="PF01035"/>
    </source>
</evidence>
<keyword evidence="3" id="KW-0489">Methyltransferase</keyword>
<dbReference type="AlphaFoldDB" id="A0A1G6GUM8"/>
<dbReference type="InterPro" id="IPR036388">
    <property type="entry name" value="WH-like_DNA-bd_sf"/>
</dbReference>
<sequence>MSRKNKGYFSSNFSITWKIYPAQLMISMNAKSTTNSPKTSATKELAEQILAVVALIPYGKVASYGQVARMAGLPKHARLVGKVLGNIDDRSTLPWYRVVNAQGKIRTTMLTEKGQNLQQQLLLAEGVLVKNEKIDLKTYAW</sequence>
<dbReference type="PANTHER" id="PTHR42942">
    <property type="entry name" value="6-O-METHYLGUANINE DNA METHYLTRANSFERASE"/>
    <property type="match status" value="1"/>
</dbReference>
<dbReference type="InterPro" id="IPR014048">
    <property type="entry name" value="MethylDNA_cys_MeTrfase_DNA-bd"/>
</dbReference>
<accession>A0A1G6GUM8</accession>
<evidence type="ECO:0000313" key="3">
    <source>
        <dbReference type="EMBL" id="SDB85717.1"/>
    </source>
</evidence>
<keyword evidence="4" id="KW-1185">Reference proteome</keyword>
<dbReference type="GO" id="GO:0008168">
    <property type="term" value="F:methyltransferase activity"/>
    <property type="evidence" value="ECO:0007669"/>
    <property type="project" value="UniProtKB-KW"/>
</dbReference>
<gene>
    <name evidence="3" type="ORF">SAMN05421749_101442</name>
</gene>
<dbReference type="Gene3D" id="1.10.10.10">
    <property type="entry name" value="Winged helix-like DNA-binding domain superfamily/Winged helix DNA-binding domain"/>
    <property type="match status" value="1"/>
</dbReference>
<dbReference type="GO" id="GO:0032259">
    <property type="term" value="P:methylation"/>
    <property type="evidence" value="ECO:0007669"/>
    <property type="project" value="UniProtKB-KW"/>
</dbReference>
<dbReference type="EMBL" id="FMYK01000001">
    <property type="protein sequence ID" value="SDB85717.1"/>
    <property type="molecule type" value="Genomic_DNA"/>
</dbReference>
<dbReference type="Pfam" id="PF01035">
    <property type="entry name" value="DNA_binding_1"/>
    <property type="match status" value="1"/>
</dbReference>
<keyword evidence="3" id="KW-0808">Transferase</keyword>
<feature type="domain" description="Methylated-DNA-[protein]-cysteine S-methyltransferase DNA binding" evidence="2">
    <location>
        <begin position="46"/>
        <end position="127"/>
    </location>
</feature>
<name>A0A1G6GUM8_9GAMM</name>
<dbReference type="CDD" id="cd06445">
    <property type="entry name" value="ATase"/>
    <property type="match status" value="1"/>
</dbReference>
<dbReference type="Proteomes" id="UP000242317">
    <property type="component" value="Unassembled WGS sequence"/>
</dbReference>
<dbReference type="InterPro" id="IPR036217">
    <property type="entry name" value="MethylDNA_cys_MeTrfase_DNAb"/>
</dbReference>
<proteinExistence type="predicted"/>
<dbReference type="PANTHER" id="PTHR42942:SF1">
    <property type="entry name" value="ALKYLTRANSFERASE-LIKE PROTEIN 1"/>
    <property type="match status" value="1"/>
</dbReference>
<evidence type="ECO:0000313" key="4">
    <source>
        <dbReference type="Proteomes" id="UP000242317"/>
    </source>
</evidence>
<protein>
    <submittedName>
        <fullName evidence="3">Methylated-DNA-protein-cysteine methyltransferase related protein</fullName>
    </submittedName>
</protein>
<organism evidence="3 4">
    <name type="scientific">Acinetobacter marinus</name>
    <dbReference type="NCBI Taxonomy" id="281375"/>
    <lineage>
        <taxon>Bacteria</taxon>
        <taxon>Pseudomonadati</taxon>
        <taxon>Pseudomonadota</taxon>
        <taxon>Gammaproteobacteria</taxon>
        <taxon>Moraxellales</taxon>
        <taxon>Moraxellaceae</taxon>
        <taxon>Acinetobacter</taxon>
    </lineage>
</organism>
<dbReference type="InterPro" id="IPR052520">
    <property type="entry name" value="ATL_DNA_repair"/>
</dbReference>
<reference evidence="4" key="1">
    <citation type="submission" date="2016-09" db="EMBL/GenBank/DDBJ databases">
        <authorList>
            <person name="Varghese N."/>
            <person name="Submissions S."/>
        </authorList>
    </citation>
    <scope>NUCLEOTIDE SEQUENCE [LARGE SCALE GENOMIC DNA]</scope>
    <source>
        <strain evidence="4">ANC 3699</strain>
    </source>
</reference>
<keyword evidence="1" id="KW-0227">DNA damage</keyword>
<dbReference type="GO" id="GO:0006281">
    <property type="term" value="P:DNA repair"/>
    <property type="evidence" value="ECO:0007669"/>
    <property type="project" value="InterPro"/>
</dbReference>
<dbReference type="SUPFAM" id="SSF46767">
    <property type="entry name" value="Methylated DNA-protein cysteine methyltransferase, C-terminal domain"/>
    <property type="match status" value="1"/>
</dbReference>
<evidence type="ECO:0000256" key="1">
    <source>
        <dbReference type="ARBA" id="ARBA00022763"/>
    </source>
</evidence>